<dbReference type="GO" id="GO:0004842">
    <property type="term" value="F:ubiquitin-protein transferase activity"/>
    <property type="evidence" value="ECO:0000318"/>
    <property type="project" value="GO_Central"/>
</dbReference>
<comment type="subunit">
    <text evidence="15">Component of the Smc5-Smc6 complex.</text>
</comment>
<dbReference type="InterPro" id="IPR014857">
    <property type="entry name" value="Nse1_RING_C4HC3-type"/>
</dbReference>
<evidence type="ECO:0000256" key="13">
    <source>
        <dbReference type="ARBA" id="ARBA00023204"/>
    </source>
</evidence>
<dbReference type="CDD" id="cd16493">
    <property type="entry name" value="RING-CH-C4HC3_NSE1"/>
    <property type="match status" value="1"/>
</dbReference>
<evidence type="ECO:0000259" key="16">
    <source>
        <dbReference type="Pfam" id="PF08746"/>
    </source>
</evidence>
<dbReference type="HOGENOM" id="CLU_045153_2_0_1"/>
<evidence type="ECO:0000256" key="8">
    <source>
        <dbReference type="ARBA" id="ARBA00022763"/>
    </source>
</evidence>
<evidence type="ECO:0000256" key="3">
    <source>
        <dbReference type="ARBA" id="ARBA00010258"/>
    </source>
</evidence>
<evidence type="ECO:0000256" key="10">
    <source>
        <dbReference type="ARBA" id="ARBA00022786"/>
    </source>
</evidence>
<dbReference type="GO" id="GO:0061630">
    <property type="term" value="F:ubiquitin protein ligase activity"/>
    <property type="evidence" value="ECO:0007669"/>
    <property type="project" value="UniProtKB-EC"/>
</dbReference>
<dbReference type="GO" id="GO:0005634">
    <property type="term" value="C:nucleus"/>
    <property type="evidence" value="ECO:0000318"/>
    <property type="project" value="GO_Central"/>
</dbReference>
<evidence type="ECO:0000256" key="15">
    <source>
        <dbReference type="RuleBase" id="RU368018"/>
    </source>
</evidence>
<keyword evidence="13 15" id="KW-0234">DNA repair</keyword>
<evidence type="ECO:0000256" key="4">
    <source>
        <dbReference type="ARBA" id="ARBA00012483"/>
    </source>
</evidence>
<dbReference type="FunCoup" id="D8SF32">
    <property type="interactions" value="488"/>
</dbReference>
<keyword evidence="8 15" id="KW-0227">DNA damage</keyword>
<evidence type="ECO:0000256" key="2">
    <source>
        <dbReference type="ARBA" id="ARBA00004123"/>
    </source>
</evidence>
<keyword evidence="7 15" id="KW-0479">Metal-binding</keyword>
<evidence type="ECO:0000256" key="5">
    <source>
        <dbReference type="ARBA" id="ARBA00019422"/>
    </source>
</evidence>
<dbReference type="Gramene" id="EFJ16969">
    <property type="protein sequence ID" value="EFJ16969"/>
    <property type="gene ID" value="SELMODRAFT_115273"/>
</dbReference>
<evidence type="ECO:0000313" key="17">
    <source>
        <dbReference type="EMBL" id="EFJ16969.1"/>
    </source>
</evidence>
<protein>
    <recommendedName>
        <fullName evidence="5 15">Non-structural maintenance of chromosomes element 1 homolog</fullName>
        <ecNumber evidence="4 15">2.3.2.27</ecNumber>
    </recommendedName>
</protein>
<dbReference type="GO" id="GO:0008270">
    <property type="term" value="F:zinc ion binding"/>
    <property type="evidence" value="ECO:0007669"/>
    <property type="project" value="UniProtKB-KW"/>
</dbReference>
<comment type="subcellular location">
    <subcellularLocation>
        <location evidence="2 15">Nucleus</location>
    </subcellularLocation>
</comment>
<dbReference type="EC" id="2.3.2.27" evidence="4 15"/>
<dbReference type="Gene3D" id="3.90.1150.220">
    <property type="match status" value="1"/>
</dbReference>
<dbReference type="InParanoid" id="D8SF32"/>
<feature type="domain" description="Non-structural maintenance of chromosomes element 1 RING C4HC3-type" evidence="16">
    <location>
        <begin position="193"/>
        <end position="226"/>
    </location>
</feature>
<dbReference type="Gene3D" id="3.30.40.10">
    <property type="entry name" value="Zinc/RING finger domain, C3HC4 (zinc finger)"/>
    <property type="match status" value="1"/>
</dbReference>
<dbReference type="GO" id="GO:0030915">
    <property type="term" value="C:Smc5-Smc6 complex"/>
    <property type="evidence" value="ECO:0000318"/>
    <property type="project" value="GO_Central"/>
</dbReference>
<dbReference type="GO" id="GO:0000724">
    <property type="term" value="P:double-strand break repair via homologous recombination"/>
    <property type="evidence" value="ECO:0000318"/>
    <property type="project" value="GO_Central"/>
</dbReference>
<evidence type="ECO:0000256" key="12">
    <source>
        <dbReference type="ARBA" id="ARBA00023172"/>
    </source>
</evidence>
<reference evidence="17 18" key="1">
    <citation type="journal article" date="2011" name="Science">
        <title>The Selaginella genome identifies genetic changes associated with the evolution of vascular plants.</title>
        <authorList>
            <person name="Banks J.A."/>
            <person name="Nishiyama T."/>
            <person name="Hasebe M."/>
            <person name="Bowman J.L."/>
            <person name="Gribskov M."/>
            <person name="dePamphilis C."/>
            <person name="Albert V.A."/>
            <person name="Aono N."/>
            <person name="Aoyama T."/>
            <person name="Ambrose B.A."/>
            <person name="Ashton N.W."/>
            <person name="Axtell M.J."/>
            <person name="Barker E."/>
            <person name="Barker M.S."/>
            <person name="Bennetzen J.L."/>
            <person name="Bonawitz N.D."/>
            <person name="Chapple C."/>
            <person name="Cheng C."/>
            <person name="Correa L.G."/>
            <person name="Dacre M."/>
            <person name="DeBarry J."/>
            <person name="Dreyer I."/>
            <person name="Elias M."/>
            <person name="Engstrom E.M."/>
            <person name="Estelle M."/>
            <person name="Feng L."/>
            <person name="Finet C."/>
            <person name="Floyd S.K."/>
            <person name="Frommer W.B."/>
            <person name="Fujita T."/>
            <person name="Gramzow L."/>
            <person name="Gutensohn M."/>
            <person name="Harholt J."/>
            <person name="Hattori M."/>
            <person name="Heyl A."/>
            <person name="Hirai T."/>
            <person name="Hiwatashi Y."/>
            <person name="Ishikawa M."/>
            <person name="Iwata M."/>
            <person name="Karol K.G."/>
            <person name="Koehler B."/>
            <person name="Kolukisaoglu U."/>
            <person name="Kubo M."/>
            <person name="Kurata T."/>
            <person name="Lalonde S."/>
            <person name="Li K."/>
            <person name="Li Y."/>
            <person name="Litt A."/>
            <person name="Lyons E."/>
            <person name="Manning G."/>
            <person name="Maruyama T."/>
            <person name="Michael T.P."/>
            <person name="Mikami K."/>
            <person name="Miyazaki S."/>
            <person name="Morinaga S."/>
            <person name="Murata T."/>
            <person name="Mueller-Roeber B."/>
            <person name="Nelson D.R."/>
            <person name="Obara M."/>
            <person name="Oguri Y."/>
            <person name="Olmstead R.G."/>
            <person name="Onodera N."/>
            <person name="Petersen B.L."/>
            <person name="Pils B."/>
            <person name="Prigge M."/>
            <person name="Rensing S.A."/>
            <person name="Riano-Pachon D.M."/>
            <person name="Roberts A.W."/>
            <person name="Sato Y."/>
            <person name="Scheller H.V."/>
            <person name="Schulz B."/>
            <person name="Schulz C."/>
            <person name="Shakirov E.V."/>
            <person name="Shibagaki N."/>
            <person name="Shinohara N."/>
            <person name="Shippen D.E."/>
            <person name="Soerensen I."/>
            <person name="Sotooka R."/>
            <person name="Sugimoto N."/>
            <person name="Sugita M."/>
            <person name="Sumikawa N."/>
            <person name="Tanurdzic M."/>
            <person name="Theissen G."/>
            <person name="Ulvskov P."/>
            <person name="Wakazuki S."/>
            <person name="Weng J.K."/>
            <person name="Willats W.W."/>
            <person name="Wipf D."/>
            <person name="Wolf P.G."/>
            <person name="Yang L."/>
            <person name="Zimmer A.D."/>
            <person name="Zhu Q."/>
            <person name="Mitros T."/>
            <person name="Hellsten U."/>
            <person name="Loque D."/>
            <person name="Otillar R."/>
            <person name="Salamov A."/>
            <person name="Schmutz J."/>
            <person name="Shapiro H."/>
            <person name="Lindquist E."/>
            <person name="Lucas S."/>
            <person name="Rokhsar D."/>
            <person name="Grigoriev I.V."/>
        </authorList>
    </citation>
    <scope>NUCLEOTIDE SEQUENCE [LARGE SCALE GENOMIC DNA]</scope>
</reference>
<organism evidence="18">
    <name type="scientific">Selaginella moellendorffii</name>
    <name type="common">Spikemoss</name>
    <dbReference type="NCBI Taxonomy" id="88036"/>
    <lineage>
        <taxon>Eukaryota</taxon>
        <taxon>Viridiplantae</taxon>
        <taxon>Streptophyta</taxon>
        <taxon>Embryophyta</taxon>
        <taxon>Tracheophyta</taxon>
        <taxon>Lycopodiopsida</taxon>
        <taxon>Selaginellales</taxon>
        <taxon>Selaginellaceae</taxon>
        <taxon>Selaginella</taxon>
    </lineage>
</organism>
<dbReference type="AlphaFoldDB" id="D8SF32"/>
<keyword evidence="9 15" id="KW-0863">Zinc-finger</keyword>
<gene>
    <name evidence="17" type="ORF">SELMODRAFT_115273</name>
</gene>
<keyword evidence="6 15" id="KW-0808">Transferase</keyword>
<dbReference type="STRING" id="88036.D8SF32"/>
<keyword evidence="10 15" id="KW-0833">Ubl conjugation pathway</keyword>
<dbReference type="Pfam" id="PF08746">
    <property type="entry name" value="zf-RING-like"/>
    <property type="match status" value="1"/>
</dbReference>
<dbReference type="InterPro" id="IPR013083">
    <property type="entry name" value="Znf_RING/FYVE/PHD"/>
</dbReference>
<dbReference type="InterPro" id="IPR011513">
    <property type="entry name" value="Nse1"/>
</dbReference>
<evidence type="ECO:0000256" key="1">
    <source>
        <dbReference type="ARBA" id="ARBA00000900"/>
    </source>
</evidence>
<dbReference type="Proteomes" id="UP000001514">
    <property type="component" value="Unassembled WGS sequence"/>
</dbReference>
<keyword evidence="11 15" id="KW-0862">Zinc</keyword>
<comment type="similarity">
    <text evidence="3 15">Belongs to the NSE1 family.</text>
</comment>
<keyword evidence="12 15" id="KW-0233">DNA recombination</keyword>
<evidence type="ECO:0000256" key="7">
    <source>
        <dbReference type="ARBA" id="ARBA00022723"/>
    </source>
</evidence>
<evidence type="ECO:0000256" key="9">
    <source>
        <dbReference type="ARBA" id="ARBA00022771"/>
    </source>
</evidence>
<evidence type="ECO:0000256" key="11">
    <source>
        <dbReference type="ARBA" id="ARBA00022833"/>
    </source>
</evidence>
<dbReference type="PANTHER" id="PTHR20973:SF0">
    <property type="entry name" value="NON-STRUCTURAL MAINTENANCE OF CHROMOSOMES ELEMENT 1 HOMOLOG"/>
    <property type="match status" value="1"/>
</dbReference>
<keyword evidence="18" id="KW-1185">Reference proteome</keyword>
<dbReference type="KEGG" id="smo:SELMODRAFT_115273"/>
<dbReference type="InterPro" id="IPR036388">
    <property type="entry name" value="WH-like_DNA-bd_sf"/>
</dbReference>
<dbReference type="eggNOG" id="KOG4718">
    <property type="taxonomic scope" value="Eukaryota"/>
</dbReference>
<dbReference type="OMA" id="ACINHSC"/>
<dbReference type="EMBL" id="GL377616">
    <property type="protein sequence ID" value="EFJ16969.1"/>
    <property type="molecule type" value="Genomic_DNA"/>
</dbReference>
<keyword evidence="14 15" id="KW-0539">Nucleus</keyword>
<accession>D8SF32</accession>
<name>D8SF32_SELML</name>
<evidence type="ECO:0000256" key="14">
    <source>
        <dbReference type="ARBA" id="ARBA00023242"/>
    </source>
</evidence>
<proteinExistence type="inferred from homology"/>
<evidence type="ECO:0000313" key="18">
    <source>
        <dbReference type="Proteomes" id="UP000001514"/>
    </source>
</evidence>
<dbReference type="Gene3D" id="1.10.10.10">
    <property type="entry name" value="Winged helix-like DNA-binding domain superfamily/Winged helix DNA-binding domain"/>
    <property type="match status" value="1"/>
</dbReference>
<evidence type="ECO:0000256" key="6">
    <source>
        <dbReference type="ARBA" id="ARBA00022679"/>
    </source>
</evidence>
<sequence length="232" mass="26047">MALDSRHHAFIQSLLARGPQPAVDCKKMFQKLFDARPGEVEENFFDFLKVYNKHLDFFQLEIRGSTNQHDGTQYYGVVNKLASEPAKLATQYSAAQIAYFKALVEAIVQEPSGELSSIDALNLREDQTVNSQEASSSQSVSLPKLSLAQRDKVLGDLAADKWLYRTEDGGVSLGIKSFLELRSVFMNLEVPFCDVCNEAAIKAMRCQNEDCSARMHSYCAKTKFQRPEVISF</sequence>
<comment type="catalytic activity">
    <reaction evidence="1 15">
        <text>S-ubiquitinyl-[E2 ubiquitin-conjugating enzyme]-L-cysteine + [acceptor protein]-L-lysine = [E2 ubiquitin-conjugating enzyme]-L-cysteine + N(6)-ubiquitinyl-[acceptor protein]-L-lysine.</text>
        <dbReference type="EC" id="2.3.2.27"/>
    </reaction>
</comment>
<dbReference type="Pfam" id="PF07574">
    <property type="entry name" value="SMC_Nse1"/>
    <property type="match status" value="1"/>
</dbReference>
<dbReference type="PANTHER" id="PTHR20973">
    <property type="entry name" value="NON-SMC ELEMENT 1-RELATED"/>
    <property type="match status" value="1"/>
</dbReference>